<dbReference type="EMBL" id="JAAXKX010000007">
    <property type="protein sequence ID" value="NKN32947.1"/>
    <property type="molecule type" value="Genomic_DNA"/>
</dbReference>
<dbReference type="Pfam" id="PF18074">
    <property type="entry name" value="PriA_C"/>
    <property type="match status" value="1"/>
</dbReference>
<dbReference type="Pfam" id="PF17764">
    <property type="entry name" value="PriA_3primeBD"/>
    <property type="match status" value="1"/>
</dbReference>
<dbReference type="EC" id="5.6.2.4" evidence="11"/>
<dbReference type="RefSeq" id="WP_168667991.1">
    <property type="nucleotide sequence ID" value="NZ_JAAXKX010000007.1"/>
</dbReference>
<name>A0ABX1I5V3_9GAMM</name>
<keyword evidence="2 11" id="KW-0235">DNA replication</keyword>
<reference evidence="13 14" key="1">
    <citation type="submission" date="2020-04" db="EMBL/GenBank/DDBJ databases">
        <title>Draft Whole-Genome sequence of Marichromatium bheemlicum DSM 18632, type strain.</title>
        <authorList>
            <person name="Kyndt J.A."/>
            <person name="Meyer T.E."/>
        </authorList>
    </citation>
    <scope>NUCLEOTIDE SEQUENCE [LARGE SCALE GENOMIC DNA]</scope>
    <source>
        <strain evidence="13 14">DSM 18632</strain>
    </source>
</reference>
<dbReference type="SUPFAM" id="SSF52540">
    <property type="entry name" value="P-loop containing nucleoside triphosphate hydrolases"/>
    <property type="match status" value="1"/>
</dbReference>
<comment type="catalytic activity">
    <reaction evidence="11">
        <text>Couples ATP hydrolysis with the unwinding of duplex DNA by translocating in the 3'-5' direction.</text>
        <dbReference type="EC" id="5.6.2.4"/>
    </reaction>
</comment>
<dbReference type="InterPro" id="IPR041236">
    <property type="entry name" value="PriA_C"/>
</dbReference>
<dbReference type="CDD" id="cd18804">
    <property type="entry name" value="SF2_C_priA"/>
    <property type="match status" value="1"/>
</dbReference>
<feature type="binding site" evidence="11">
    <location>
        <position position="448"/>
    </location>
    <ligand>
        <name>Zn(2+)</name>
        <dbReference type="ChEBI" id="CHEBI:29105"/>
        <label>2</label>
    </ligand>
</feature>
<comment type="catalytic activity">
    <reaction evidence="11">
        <text>ATP + H2O = ADP + phosphate + H(+)</text>
        <dbReference type="Rhea" id="RHEA:13065"/>
        <dbReference type="ChEBI" id="CHEBI:15377"/>
        <dbReference type="ChEBI" id="CHEBI:15378"/>
        <dbReference type="ChEBI" id="CHEBI:30616"/>
        <dbReference type="ChEBI" id="CHEBI:43474"/>
        <dbReference type="ChEBI" id="CHEBI:456216"/>
        <dbReference type="EC" id="5.6.2.4"/>
    </reaction>
</comment>
<feature type="binding site" evidence="11">
    <location>
        <position position="479"/>
    </location>
    <ligand>
        <name>Zn(2+)</name>
        <dbReference type="ChEBI" id="CHEBI:29105"/>
        <label>1</label>
    </ligand>
</feature>
<keyword evidence="7 11" id="KW-0862">Zinc</keyword>
<evidence type="ECO:0000313" key="13">
    <source>
        <dbReference type="EMBL" id="NKN32947.1"/>
    </source>
</evidence>
<feature type="domain" description="Helicase ATP-binding" evidence="12">
    <location>
        <begin position="214"/>
        <end position="380"/>
    </location>
</feature>
<dbReference type="InterPro" id="IPR011545">
    <property type="entry name" value="DEAD/DEAH_box_helicase_dom"/>
</dbReference>
<feature type="binding site" evidence="11">
    <location>
        <position position="439"/>
    </location>
    <ligand>
        <name>Zn(2+)</name>
        <dbReference type="ChEBI" id="CHEBI:29105"/>
        <label>1</label>
    </ligand>
</feature>
<dbReference type="InterPro" id="IPR042115">
    <property type="entry name" value="PriA_3primeBD_sf"/>
</dbReference>
<dbReference type="PANTHER" id="PTHR30580">
    <property type="entry name" value="PRIMOSOMAL PROTEIN N"/>
    <property type="match status" value="1"/>
</dbReference>
<organism evidence="13 14">
    <name type="scientific">Marichromatium bheemlicum</name>
    <dbReference type="NCBI Taxonomy" id="365339"/>
    <lineage>
        <taxon>Bacteria</taxon>
        <taxon>Pseudomonadati</taxon>
        <taxon>Pseudomonadota</taxon>
        <taxon>Gammaproteobacteria</taxon>
        <taxon>Chromatiales</taxon>
        <taxon>Chromatiaceae</taxon>
        <taxon>Marichromatium</taxon>
    </lineage>
</organism>
<feature type="binding site" evidence="11">
    <location>
        <position position="482"/>
    </location>
    <ligand>
        <name>Zn(2+)</name>
        <dbReference type="ChEBI" id="CHEBI:29105"/>
        <label>1</label>
    </ligand>
</feature>
<keyword evidence="6 11" id="KW-0347">Helicase</keyword>
<keyword evidence="9 11" id="KW-0238">DNA-binding</keyword>
<evidence type="ECO:0000256" key="11">
    <source>
        <dbReference type="HAMAP-Rule" id="MF_00983"/>
    </source>
</evidence>
<feature type="binding site" evidence="11">
    <location>
        <position position="466"/>
    </location>
    <ligand>
        <name>Zn(2+)</name>
        <dbReference type="ChEBI" id="CHEBI:29105"/>
        <label>2</label>
    </ligand>
</feature>
<evidence type="ECO:0000256" key="8">
    <source>
        <dbReference type="ARBA" id="ARBA00022840"/>
    </source>
</evidence>
<dbReference type="NCBIfam" id="TIGR00595">
    <property type="entry name" value="priA"/>
    <property type="match status" value="1"/>
</dbReference>
<comment type="function">
    <text evidence="11">Initiates the restart of stalled replication forks, which reloads the replicative helicase on sites other than the origin of replication. Recognizes and binds to abandoned replication forks and remodels them to uncover a helicase loading site. Promotes assembly of the primosome at these replication forks.</text>
</comment>
<evidence type="ECO:0000313" key="14">
    <source>
        <dbReference type="Proteomes" id="UP000740754"/>
    </source>
</evidence>
<keyword evidence="14" id="KW-1185">Reference proteome</keyword>
<evidence type="ECO:0000256" key="4">
    <source>
        <dbReference type="ARBA" id="ARBA00022741"/>
    </source>
</evidence>
<dbReference type="SMART" id="SM00487">
    <property type="entry name" value="DEXDc"/>
    <property type="match status" value="1"/>
</dbReference>
<dbReference type="SMART" id="SM00490">
    <property type="entry name" value="HELICc"/>
    <property type="match status" value="1"/>
</dbReference>
<sequence>MNAIGVARVALAGPVDALFDYLPAATGDPLPGSRVLVPFGHSRRVGILVEHAAECACDPAALKRIERVLDPRPLFAPADLALLRWAARYYHHPLGDALFTALPVRLRGSGRLLGAEVGGVRLTAAGAALAPAELARAPRQQALLERLAKAPQGVALQVLEQELAGVASALRALRAKGLAESCRVAPARAAVSPPAPAVVPTLNPEQAAALAAVNAARGGFQPFLLDGITGSGKTEVYIRAIAEVVAAGGQALVMVPEIGLTPQLRERLRTRLPGPLAVLHSALAAGERERAWHQAASGEAPVVLGTRSAVFVPLPRLALIVVDEEHDPSLKQQEGFRYSARDLAVRRAQLVGCPVVLGTATPALETLHNVAVGRYHRLALPRRAGGARPPTINLLDIRNQPLRAGLSPVLRERMHAALAAGGQVLLLLNRRGYAPVLTCHSCGWVGACVDCDARMTLHLTEQRLWCHHCGRVEPVPRDCPQCGGPDLRMLGRGTERLEEGLAELFPEVRIARIDRDSTRRKGELTRLLAAVHRGEVQILLGTQMLAKGHDFPGVTLAGVIDLDHALYASDFRAPERTAQLIVQVAGRAGRAERAGEVVLQTRHPEHPLLQSLLREGYAGFARAALAEREAAQLPPFTYLALLRAEAPEQAVAHAFLAAARDLAEPLCDPGVELLGPVPAPLARRAGRHRAQLLVQSAARPALQQLLAQWTPALRGLRRRQGVRWSLDVDPQEMV</sequence>
<proteinExistence type="inferred from homology"/>
<dbReference type="NCBIfam" id="NF004067">
    <property type="entry name" value="PRK05580.1-4"/>
    <property type="match status" value="1"/>
</dbReference>
<gene>
    <name evidence="11" type="primary">priA</name>
    <name evidence="13" type="ORF">HF203_06905</name>
</gene>
<keyword evidence="8 11" id="KW-0067">ATP-binding</keyword>
<dbReference type="InterPro" id="IPR001650">
    <property type="entry name" value="Helicase_C-like"/>
</dbReference>
<dbReference type="Pfam" id="PF18319">
    <property type="entry name" value="Zn_ribbon_PriA"/>
    <property type="match status" value="1"/>
</dbReference>
<evidence type="ECO:0000256" key="2">
    <source>
        <dbReference type="ARBA" id="ARBA00022705"/>
    </source>
</evidence>
<dbReference type="Pfam" id="PF00271">
    <property type="entry name" value="Helicase_C"/>
    <property type="match status" value="1"/>
</dbReference>
<comment type="caution">
    <text evidence="13">The sequence shown here is derived from an EMBL/GenBank/DDBJ whole genome shotgun (WGS) entry which is preliminary data.</text>
</comment>
<dbReference type="HAMAP" id="MF_00983">
    <property type="entry name" value="PriA"/>
    <property type="match status" value="1"/>
</dbReference>
<keyword evidence="4 11" id="KW-0547">Nucleotide-binding</keyword>
<dbReference type="InterPro" id="IPR014001">
    <property type="entry name" value="Helicase_ATP-bd"/>
</dbReference>
<comment type="subunit">
    <text evidence="11">Component of the replication restart primosome.</text>
</comment>
<feature type="binding site" evidence="11">
    <location>
        <position position="469"/>
    </location>
    <ligand>
        <name>Zn(2+)</name>
        <dbReference type="ChEBI" id="CHEBI:29105"/>
        <label>2</label>
    </ligand>
</feature>
<keyword evidence="5 11" id="KW-0378">Hydrolase</keyword>
<dbReference type="InterPro" id="IPR040498">
    <property type="entry name" value="PriA_CRR"/>
</dbReference>
<evidence type="ECO:0000259" key="12">
    <source>
        <dbReference type="PROSITE" id="PS51192"/>
    </source>
</evidence>
<dbReference type="Gene3D" id="3.40.1440.60">
    <property type="entry name" value="PriA, 3(prime) DNA-binding domain"/>
    <property type="match status" value="1"/>
</dbReference>
<dbReference type="PROSITE" id="PS51192">
    <property type="entry name" value="HELICASE_ATP_BIND_1"/>
    <property type="match status" value="1"/>
</dbReference>
<protein>
    <recommendedName>
        <fullName evidence="11">Replication restart protein PriA</fullName>
    </recommendedName>
    <alternativeName>
        <fullName evidence="11">ATP-dependent DNA helicase PriA</fullName>
        <ecNumber evidence="11">5.6.2.4</ecNumber>
    </alternativeName>
    <alternativeName>
        <fullName evidence="11">DNA 3'-5' helicase PriA</fullName>
    </alternativeName>
</protein>
<dbReference type="Pfam" id="PF00270">
    <property type="entry name" value="DEAD"/>
    <property type="match status" value="1"/>
</dbReference>
<accession>A0ABX1I5V3</accession>
<dbReference type="Gene3D" id="3.40.50.300">
    <property type="entry name" value="P-loop containing nucleotide triphosphate hydrolases"/>
    <property type="match status" value="2"/>
</dbReference>
<evidence type="ECO:0000256" key="7">
    <source>
        <dbReference type="ARBA" id="ARBA00022833"/>
    </source>
</evidence>
<keyword evidence="1 11" id="KW-0639">Primosome</keyword>
<dbReference type="InterPro" id="IPR041222">
    <property type="entry name" value="PriA_3primeBD"/>
</dbReference>
<feature type="binding site" evidence="11">
    <location>
        <position position="451"/>
    </location>
    <ligand>
        <name>Zn(2+)</name>
        <dbReference type="ChEBI" id="CHEBI:29105"/>
        <label>2</label>
    </ligand>
</feature>
<dbReference type="InterPro" id="IPR005259">
    <property type="entry name" value="PriA"/>
</dbReference>
<comment type="cofactor">
    <cofactor evidence="11">
        <name>Zn(2+)</name>
        <dbReference type="ChEBI" id="CHEBI:29105"/>
    </cofactor>
    <text evidence="11">Binds 2 zinc ions per subunit.</text>
</comment>
<dbReference type="CDD" id="cd17929">
    <property type="entry name" value="DEXHc_priA"/>
    <property type="match status" value="1"/>
</dbReference>
<evidence type="ECO:0000256" key="10">
    <source>
        <dbReference type="ARBA" id="ARBA00023235"/>
    </source>
</evidence>
<evidence type="ECO:0000256" key="1">
    <source>
        <dbReference type="ARBA" id="ARBA00022515"/>
    </source>
</evidence>
<feature type="binding site" evidence="11">
    <location>
        <position position="442"/>
    </location>
    <ligand>
        <name>Zn(2+)</name>
        <dbReference type="ChEBI" id="CHEBI:29105"/>
        <label>1</label>
    </ligand>
</feature>
<evidence type="ECO:0000256" key="6">
    <source>
        <dbReference type="ARBA" id="ARBA00022806"/>
    </source>
</evidence>
<comment type="similarity">
    <text evidence="11">Belongs to the helicase family. PriA subfamily.</text>
</comment>
<keyword evidence="10 11" id="KW-0413">Isomerase</keyword>
<evidence type="ECO:0000256" key="5">
    <source>
        <dbReference type="ARBA" id="ARBA00022801"/>
    </source>
</evidence>
<keyword evidence="3 11" id="KW-0479">Metal-binding</keyword>
<dbReference type="Proteomes" id="UP000740754">
    <property type="component" value="Unassembled WGS sequence"/>
</dbReference>
<dbReference type="PANTHER" id="PTHR30580:SF0">
    <property type="entry name" value="PRIMOSOMAL PROTEIN N"/>
    <property type="match status" value="1"/>
</dbReference>
<evidence type="ECO:0000256" key="9">
    <source>
        <dbReference type="ARBA" id="ARBA00023125"/>
    </source>
</evidence>
<evidence type="ECO:0000256" key="3">
    <source>
        <dbReference type="ARBA" id="ARBA00022723"/>
    </source>
</evidence>
<dbReference type="InterPro" id="IPR027417">
    <property type="entry name" value="P-loop_NTPase"/>
</dbReference>